<dbReference type="AlphaFoldDB" id="A0A5D4TJ86"/>
<dbReference type="GO" id="GO:0016787">
    <property type="term" value="F:hydrolase activity"/>
    <property type="evidence" value="ECO:0007669"/>
    <property type="project" value="UniProtKB-KW"/>
</dbReference>
<dbReference type="InterPro" id="IPR036412">
    <property type="entry name" value="HAD-like_sf"/>
</dbReference>
<name>A0A5D4TJ86_9BACI</name>
<gene>
    <name evidence="1" type="ORF">FZC75_01570</name>
</gene>
<evidence type="ECO:0000313" key="2">
    <source>
        <dbReference type="Proteomes" id="UP000324517"/>
    </source>
</evidence>
<proteinExistence type="predicted"/>
<dbReference type="SUPFAM" id="SSF56784">
    <property type="entry name" value="HAD-like"/>
    <property type="match status" value="1"/>
</dbReference>
<dbReference type="RefSeq" id="WP_148978205.1">
    <property type="nucleotide sequence ID" value="NZ_JBNIKO010000009.1"/>
</dbReference>
<comment type="caution">
    <text evidence="1">The sequence shown here is derived from an EMBL/GenBank/DDBJ whole genome shotgun (WGS) entry which is preliminary data.</text>
</comment>
<dbReference type="Proteomes" id="UP000324517">
    <property type="component" value="Unassembled WGS sequence"/>
</dbReference>
<sequence length="65" mass="7040">MKKYSILHGAVVGDRLSDINAAKGNGLTAIGSRFDFAQEEELAQADMVISSFEELKNVIGEKVVK</sequence>
<keyword evidence="1" id="KW-0378">Hydrolase</keyword>
<dbReference type="Gene3D" id="3.40.50.1000">
    <property type="entry name" value="HAD superfamily/HAD-like"/>
    <property type="match status" value="1"/>
</dbReference>
<protein>
    <submittedName>
        <fullName evidence="1">HAD hydrolase-like protein</fullName>
    </submittedName>
</protein>
<organism evidence="1 2">
    <name type="scientific">Sutcliffiella horikoshii</name>
    <dbReference type="NCBI Taxonomy" id="79883"/>
    <lineage>
        <taxon>Bacteria</taxon>
        <taxon>Bacillati</taxon>
        <taxon>Bacillota</taxon>
        <taxon>Bacilli</taxon>
        <taxon>Bacillales</taxon>
        <taxon>Bacillaceae</taxon>
        <taxon>Sutcliffiella</taxon>
    </lineage>
</organism>
<accession>A0A5D4TJ86</accession>
<reference evidence="1 2" key="1">
    <citation type="submission" date="2019-08" db="EMBL/GenBank/DDBJ databases">
        <title>Bacillus genomes from the desert of Cuatro Cienegas, Coahuila.</title>
        <authorList>
            <person name="Olmedo-Alvarez G."/>
        </authorList>
    </citation>
    <scope>NUCLEOTIDE SEQUENCE [LARGE SCALE GENOMIC DNA]</scope>
    <source>
        <strain evidence="1 2">CH98b_3T</strain>
    </source>
</reference>
<dbReference type="OrthoDB" id="9792518at2"/>
<evidence type="ECO:0000313" key="1">
    <source>
        <dbReference type="EMBL" id="TYS74811.1"/>
    </source>
</evidence>
<dbReference type="EMBL" id="VTET01000001">
    <property type="protein sequence ID" value="TYS74811.1"/>
    <property type="molecule type" value="Genomic_DNA"/>
</dbReference>
<dbReference type="InterPro" id="IPR023214">
    <property type="entry name" value="HAD_sf"/>
</dbReference>